<dbReference type="Pfam" id="PF00248">
    <property type="entry name" value="Aldo_ket_red"/>
    <property type="match status" value="1"/>
</dbReference>
<sequence length="391" mass="43785">MATSFQDALASSFTFAPPPKSPLARYRLLSPTAGVRVSPLCLGGANFGDEWQGLMGEMTQAQCFEILDCFYDNGGNFVDTANAYQKGQSEKWVGEWMKRRGNREEMFISTKYSNNFRVGHGDKEAMASFIGNGTKSLHTSVAASLGKLQTEYIDLLFVHWYDYATSIPEVIQSLNVLVSAGKVLYLGISDAPAWVVTKANQYARDHGFRGFSVYQGEWSAASRDFEREIIPMCREEGMGIMPWGALGGGTFKTDEQRRAAAERKGERISVPVEEKHVKVSRVLERVAERKGTVLTSVALAYVMHKAPYVFPVVGGRKVEYLKMNIEALKVRLEEDDIKEIEGAVEFDLGWPGKMMYGEKLPENMQDFWLMYTAGWFDNVPVVKPIVPAKEE</sequence>
<dbReference type="PANTHER" id="PTHR43364:SF7">
    <property type="entry name" value="NADP-DEPENDENT OXIDOREDUCTASE DOMAIN-CONTAINING PROTEIN-RELATED"/>
    <property type="match status" value="1"/>
</dbReference>
<protein>
    <submittedName>
        <fullName evidence="5">Oxidoreductase</fullName>
    </submittedName>
</protein>
<dbReference type="SUPFAM" id="SSF51430">
    <property type="entry name" value="NAD(P)-linked oxidoreductase"/>
    <property type="match status" value="1"/>
</dbReference>
<dbReference type="InterPro" id="IPR050523">
    <property type="entry name" value="AKR_Detox_Biosynth"/>
</dbReference>
<keyword evidence="1" id="KW-0521">NADP</keyword>
<dbReference type="InterPro" id="IPR036812">
    <property type="entry name" value="NAD(P)_OxRdtase_dom_sf"/>
</dbReference>
<accession>A0AAN7B1H3</accession>
<dbReference type="InterPro" id="IPR023210">
    <property type="entry name" value="NADP_OxRdtase_dom"/>
</dbReference>
<dbReference type="AlphaFoldDB" id="A0AAN7B1H3"/>
<dbReference type="Proteomes" id="UP001303160">
    <property type="component" value="Unassembled WGS sequence"/>
</dbReference>
<dbReference type="GO" id="GO:0016491">
    <property type="term" value="F:oxidoreductase activity"/>
    <property type="evidence" value="ECO:0007669"/>
    <property type="project" value="UniProtKB-KW"/>
</dbReference>
<dbReference type="EMBL" id="MU863879">
    <property type="protein sequence ID" value="KAK4204910.1"/>
    <property type="molecule type" value="Genomic_DNA"/>
</dbReference>
<evidence type="ECO:0000313" key="5">
    <source>
        <dbReference type="EMBL" id="KAK4204910.1"/>
    </source>
</evidence>
<organism evidence="5 6">
    <name type="scientific">Triangularia verruculosa</name>
    <dbReference type="NCBI Taxonomy" id="2587418"/>
    <lineage>
        <taxon>Eukaryota</taxon>
        <taxon>Fungi</taxon>
        <taxon>Dikarya</taxon>
        <taxon>Ascomycota</taxon>
        <taxon>Pezizomycotina</taxon>
        <taxon>Sordariomycetes</taxon>
        <taxon>Sordariomycetidae</taxon>
        <taxon>Sordariales</taxon>
        <taxon>Podosporaceae</taxon>
        <taxon>Triangularia</taxon>
    </lineage>
</organism>
<keyword evidence="6" id="KW-1185">Reference proteome</keyword>
<dbReference type="Gene3D" id="3.20.20.100">
    <property type="entry name" value="NADP-dependent oxidoreductase domain"/>
    <property type="match status" value="1"/>
</dbReference>
<evidence type="ECO:0000259" key="4">
    <source>
        <dbReference type="Pfam" id="PF00248"/>
    </source>
</evidence>
<evidence type="ECO:0000256" key="1">
    <source>
        <dbReference type="ARBA" id="ARBA00022857"/>
    </source>
</evidence>
<gene>
    <name evidence="5" type="ORF">QBC40DRAFT_74673</name>
</gene>
<comment type="caution">
    <text evidence="5">The sequence shown here is derived from an EMBL/GenBank/DDBJ whole genome shotgun (WGS) entry which is preliminary data.</text>
</comment>
<dbReference type="PANTHER" id="PTHR43364">
    <property type="entry name" value="NADH-SPECIFIC METHYLGLYOXAL REDUCTASE-RELATED"/>
    <property type="match status" value="1"/>
</dbReference>
<keyword evidence="2" id="KW-0560">Oxidoreductase</keyword>
<evidence type="ECO:0000256" key="3">
    <source>
        <dbReference type="ARBA" id="ARBA00038157"/>
    </source>
</evidence>
<proteinExistence type="inferred from homology"/>
<feature type="domain" description="NADP-dependent oxidoreductase" evidence="4">
    <location>
        <begin position="39"/>
        <end position="344"/>
    </location>
</feature>
<evidence type="ECO:0000313" key="6">
    <source>
        <dbReference type="Proteomes" id="UP001303160"/>
    </source>
</evidence>
<evidence type="ECO:0000256" key="2">
    <source>
        <dbReference type="ARBA" id="ARBA00023002"/>
    </source>
</evidence>
<comment type="similarity">
    <text evidence="3">Belongs to the aldo/keto reductase family. Aldo/keto reductase 2 subfamily.</text>
</comment>
<reference evidence="5" key="2">
    <citation type="submission" date="2023-05" db="EMBL/GenBank/DDBJ databases">
        <authorList>
            <consortium name="Lawrence Berkeley National Laboratory"/>
            <person name="Steindorff A."/>
            <person name="Hensen N."/>
            <person name="Bonometti L."/>
            <person name="Westerberg I."/>
            <person name="Brannstrom I.O."/>
            <person name="Guillou S."/>
            <person name="Cros-Aarteil S."/>
            <person name="Calhoun S."/>
            <person name="Haridas S."/>
            <person name="Kuo A."/>
            <person name="Mondo S."/>
            <person name="Pangilinan J."/>
            <person name="Riley R."/>
            <person name="Labutti K."/>
            <person name="Andreopoulos B."/>
            <person name="Lipzen A."/>
            <person name="Chen C."/>
            <person name="Yanf M."/>
            <person name="Daum C."/>
            <person name="Ng V."/>
            <person name="Clum A."/>
            <person name="Ohm R."/>
            <person name="Martin F."/>
            <person name="Silar P."/>
            <person name="Natvig D."/>
            <person name="Lalanne C."/>
            <person name="Gautier V."/>
            <person name="Ament-Velasquez S.L."/>
            <person name="Kruys A."/>
            <person name="Hutchinson M.I."/>
            <person name="Powell A.J."/>
            <person name="Barry K."/>
            <person name="Miller A.N."/>
            <person name="Grigoriev I.V."/>
            <person name="Debuchy R."/>
            <person name="Gladieux P."/>
            <person name="Thoren M.H."/>
            <person name="Johannesson H."/>
        </authorList>
    </citation>
    <scope>NUCLEOTIDE SEQUENCE</scope>
    <source>
        <strain evidence="5">CBS 315.58</strain>
    </source>
</reference>
<name>A0AAN7B1H3_9PEZI</name>
<reference evidence="5" key="1">
    <citation type="journal article" date="2023" name="Mol. Phylogenet. Evol.">
        <title>Genome-scale phylogeny and comparative genomics of the fungal order Sordariales.</title>
        <authorList>
            <person name="Hensen N."/>
            <person name="Bonometti L."/>
            <person name="Westerberg I."/>
            <person name="Brannstrom I.O."/>
            <person name="Guillou S."/>
            <person name="Cros-Aarteil S."/>
            <person name="Calhoun S."/>
            <person name="Haridas S."/>
            <person name="Kuo A."/>
            <person name="Mondo S."/>
            <person name="Pangilinan J."/>
            <person name="Riley R."/>
            <person name="LaButti K."/>
            <person name="Andreopoulos B."/>
            <person name="Lipzen A."/>
            <person name="Chen C."/>
            <person name="Yan M."/>
            <person name="Daum C."/>
            <person name="Ng V."/>
            <person name="Clum A."/>
            <person name="Steindorff A."/>
            <person name="Ohm R.A."/>
            <person name="Martin F."/>
            <person name="Silar P."/>
            <person name="Natvig D.O."/>
            <person name="Lalanne C."/>
            <person name="Gautier V."/>
            <person name="Ament-Velasquez S.L."/>
            <person name="Kruys A."/>
            <person name="Hutchinson M.I."/>
            <person name="Powell A.J."/>
            <person name="Barry K."/>
            <person name="Miller A.N."/>
            <person name="Grigoriev I.V."/>
            <person name="Debuchy R."/>
            <person name="Gladieux P."/>
            <person name="Hiltunen Thoren M."/>
            <person name="Johannesson H."/>
        </authorList>
    </citation>
    <scope>NUCLEOTIDE SEQUENCE</scope>
    <source>
        <strain evidence="5">CBS 315.58</strain>
    </source>
</reference>